<gene>
    <name evidence="2" type="ORF">C4N26_11375</name>
</gene>
<feature type="compositionally biased region" description="Polar residues" evidence="1">
    <location>
        <begin position="133"/>
        <end position="144"/>
    </location>
</feature>
<dbReference type="InterPro" id="IPR036390">
    <property type="entry name" value="WH_DNA-bd_sf"/>
</dbReference>
<dbReference type="EMBL" id="PRLB01000012">
    <property type="protein sequence ID" value="RAW53334.1"/>
    <property type="molecule type" value="Genomic_DNA"/>
</dbReference>
<dbReference type="OrthoDB" id="9799748at2"/>
<reference evidence="2 3" key="1">
    <citation type="submission" date="2018-02" db="EMBL/GenBank/DDBJ databases">
        <title>Complete genome sequencing of Faecalibacterium prausnitzii strains isolated from the human gut.</title>
        <authorList>
            <person name="Fitzgerald B.C."/>
            <person name="Shkoporov A.N."/>
            <person name="Ross P.R."/>
            <person name="Hill C."/>
        </authorList>
    </citation>
    <scope>NUCLEOTIDE SEQUENCE [LARGE SCALE GENOMIC DNA]</scope>
    <source>
        <strain evidence="2 3">APC942/32-1</strain>
    </source>
</reference>
<evidence type="ECO:0000313" key="2">
    <source>
        <dbReference type="EMBL" id="RAW53334.1"/>
    </source>
</evidence>
<dbReference type="AlphaFoldDB" id="A0A329TVY2"/>
<proteinExistence type="predicted"/>
<dbReference type="Pfam" id="PF13730">
    <property type="entry name" value="HTH_36"/>
    <property type="match status" value="1"/>
</dbReference>
<comment type="caution">
    <text evidence="2">The sequence shown here is derived from an EMBL/GenBank/DDBJ whole genome shotgun (WGS) entry which is preliminary data.</text>
</comment>
<evidence type="ECO:0000256" key="1">
    <source>
        <dbReference type="SAM" id="MobiDB-lite"/>
    </source>
</evidence>
<organism evidence="2 3">
    <name type="scientific">Faecalibacterium prausnitzii</name>
    <dbReference type="NCBI Taxonomy" id="853"/>
    <lineage>
        <taxon>Bacteria</taxon>
        <taxon>Bacillati</taxon>
        <taxon>Bacillota</taxon>
        <taxon>Clostridia</taxon>
        <taxon>Eubacteriales</taxon>
        <taxon>Oscillospiraceae</taxon>
        <taxon>Faecalibacterium</taxon>
    </lineage>
</organism>
<name>A0A329TVY2_9FIRM</name>
<dbReference type="RefSeq" id="WP_117484250.1">
    <property type="nucleotide sequence ID" value="NZ_PRLB01000012.1"/>
</dbReference>
<dbReference type="Proteomes" id="UP000251144">
    <property type="component" value="Unassembled WGS sequence"/>
</dbReference>
<evidence type="ECO:0000313" key="3">
    <source>
        <dbReference type="Proteomes" id="UP000251144"/>
    </source>
</evidence>
<dbReference type="InterPro" id="IPR036388">
    <property type="entry name" value="WH-like_DNA-bd_sf"/>
</dbReference>
<accession>A0A329TVY2</accession>
<dbReference type="SUPFAM" id="SSF46785">
    <property type="entry name" value="Winged helix' DNA-binding domain"/>
    <property type="match status" value="1"/>
</dbReference>
<feature type="region of interest" description="Disordered" evidence="1">
    <location>
        <begin position="93"/>
        <end position="144"/>
    </location>
</feature>
<feature type="compositionally biased region" description="Acidic residues" evidence="1">
    <location>
        <begin position="94"/>
        <end position="110"/>
    </location>
</feature>
<dbReference type="Gene3D" id="1.10.10.10">
    <property type="entry name" value="Winged helix-like DNA-binding domain superfamily/Winged helix DNA-binding domain"/>
    <property type="match status" value="1"/>
</dbReference>
<sequence>MAKFEYMQRAFSSELKPRARLVLQVLVLHCNKEGECFPSIKTIAAKCGYGVSTVKRALDELVKAGYIVKQARFDERKNGGQTSNLYTLCSDLPCPDEPENVPVPEDDASDESPAVQPESAPADTCDAPDPTPGEQSATLPTADSYSFADGFETKIGRQNCRPIRMWTGGQSIFIPP</sequence>
<protein>
    <submittedName>
        <fullName evidence="2">Helix-turn-helix domain-containing protein</fullName>
    </submittedName>
</protein>